<feature type="domain" description="Glycosyltransferase 2-like" evidence="4">
    <location>
        <begin position="13"/>
        <end position="141"/>
    </location>
</feature>
<keyword evidence="2 5" id="KW-0328">Glycosyltransferase</keyword>
<dbReference type="PANTHER" id="PTHR43630">
    <property type="entry name" value="POLY-BETA-1,6-N-ACETYL-D-GLUCOSAMINE SYNTHASE"/>
    <property type="match status" value="1"/>
</dbReference>
<dbReference type="Proteomes" id="UP000076079">
    <property type="component" value="Chromosome"/>
</dbReference>
<evidence type="ECO:0000313" key="6">
    <source>
        <dbReference type="Proteomes" id="UP000076079"/>
    </source>
</evidence>
<evidence type="ECO:0000313" key="5">
    <source>
        <dbReference type="EMBL" id="AMY12980.1"/>
    </source>
</evidence>
<protein>
    <submittedName>
        <fullName evidence="5">Poly-beta-1,6-N-acetyl-D-glucosamine synthase</fullName>
        <ecNumber evidence="5">2.4.1.-</ecNumber>
    </submittedName>
</protein>
<reference evidence="6" key="2">
    <citation type="submission" date="2016-04" db="EMBL/GenBank/DDBJ databases">
        <title>First Complete Genome Sequence of a Subdivision 6 Acidobacterium.</title>
        <authorList>
            <person name="Huang S."/>
            <person name="Vieira S."/>
            <person name="Bunk B."/>
            <person name="Riedel T."/>
            <person name="Sproeer C."/>
            <person name="Overmann J."/>
        </authorList>
    </citation>
    <scope>NUCLEOTIDE SEQUENCE [LARGE SCALE GENOMIC DNA]</scope>
    <source>
        <strain evidence="6">DSM 100886 HEG_-6_39</strain>
    </source>
</reference>
<sequence>MPAPDRASLRYALITPAWNEEAHLEQLIDTVAGQTTRPIEWVIVSDGSTDTTDAIVRAASQRHPWIRLLRLERSPERNFAGKAHAFNAGYASLARVQFDLIGNLDADITLPADYYEFLVGRFADDPELGVAGTPFVEDPTRPDVHSYAHRFADLRHVSGACQLFRRRCFDEVGGYVPVKQGAIDWVAVTTARMRGWKTRTFLEKYSFHHRAMGTADRNVLRARLNHGEKDFLVGGHPGWQLLRSVFQMRQKPLVLGGACLMAGYAWAWARRLQSPVPPDLRAFHRAEQLERLRAFVGRGRGAVDERSTSAAPSPSRE</sequence>
<organism evidence="5 6">
    <name type="scientific">Luteitalea pratensis</name>
    <dbReference type="NCBI Taxonomy" id="1855912"/>
    <lineage>
        <taxon>Bacteria</taxon>
        <taxon>Pseudomonadati</taxon>
        <taxon>Acidobacteriota</taxon>
        <taxon>Vicinamibacteria</taxon>
        <taxon>Vicinamibacterales</taxon>
        <taxon>Vicinamibacteraceae</taxon>
        <taxon>Luteitalea</taxon>
    </lineage>
</organism>
<name>A0A143PY68_LUTPR</name>
<evidence type="ECO:0000256" key="1">
    <source>
        <dbReference type="ARBA" id="ARBA00006739"/>
    </source>
</evidence>
<dbReference type="Pfam" id="PF00535">
    <property type="entry name" value="Glycos_transf_2"/>
    <property type="match status" value="1"/>
</dbReference>
<comment type="similarity">
    <text evidence="1">Belongs to the glycosyltransferase 2 family.</text>
</comment>
<dbReference type="OrthoDB" id="9800276at2"/>
<dbReference type="PANTHER" id="PTHR43630:SF1">
    <property type="entry name" value="POLY-BETA-1,6-N-ACETYL-D-GLUCOSAMINE SYNTHASE"/>
    <property type="match status" value="1"/>
</dbReference>
<evidence type="ECO:0000256" key="3">
    <source>
        <dbReference type="ARBA" id="ARBA00022679"/>
    </source>
</evidence>
<dbReference type="InterPro" id="IPR029044">
    <property type="entry name" value="Nucleotide-diphossugar_trans"/>
</dbReference>
<dbReference type="EMBL" id="CP015136">
    <property type="protein sequence ID" value="AMY12980.1"/>
    <property type="molecule type" value="Genomic_DNA"/>
</dbReference>
<reference evidence="5 6" key="1">
    <citation type="journal article" date="2016" name="Genome Announc.">
        <title>First Complete Genome Sequence of a Subdivision 6 Acidobacterium Strain.</title>
        <authorList>
            <person name="Huang S."/>
            <person name="Vieira S."/>
            <person name="Bunk B."/>
            <person name="Riedel T."/>
            <person name="Sproer C."/>
            <person name="Overmann J."/>
        </authorList>
    </citation>
    <scope>NUCLEOTIDE SEQUENCE [LARGE SCALE GENOMIC DNA]</scope>
    <source>
        <strain evidence="6">DSM 100886 HEG_-6_39</strain>
    </source>
</reference>
<gene>
    <name evidence="5" type="primary">pgaC_4</name>
    <name evidence="5" type="ORF">LuPra_06266</name>
</gene>
<evidence type="ECO:0000259" key="4">
    <source>
        <dbReference type="Pfam" id="PF00535"/>
    </source>
</evidence>
<keyword evidence="6" id="KW-1185">Reference proteome</keyword>
<dbReference type="CDD" id="cd06423">
    <property type="entry name" value="CESA_like"/>
    <property type="match status" value="1"/>
</dbReference>
<dbReference type="EC" id="2.4.1.-" evidence="5"/>
<dbReference type="STRING" id="1855912.LuPra_06266"/>
<dbReference type="InterPro" id="IPR001173">
    <property type="entry name" value="Glyco_trans_2-like"/>
</dbReference>
<dbReference type="GO" id="GO:0016757">
    <property type="term" value="F:glycosyltransferase activity"/>
    <property type="evidence" value="ECO:0007669"/>
    <property type="project" value="UniProtKB-KW"/>
</dbReference>
<accession>A0A143PY68</accession>
<dbReference type="SUPFAM" id="SSF53448">
    <property type="entry name" value="Nucleotide-diphospho-sugar transferases"/>
    <property type="match status" value="1"/>
</dbReference>
<dbReference type="RefSeq" id="WP_110174388.1">
    <property type="nucleotide sequence ID" value="NZ_CP015136.1"/>
</dbReference>
<proteinExistence type="inferred from homology"/>
<dbReference type="KEGG" id="abac:LuPra_06266"/>
<dbReference type="Gene3D" id="3.90.550.10">
    <property type="entry name" value="Spore Coat Polysaccharide Biosynthesis Protein SpsA, Chain A"/>
    <property type="match status" value="1"/>
</dbReference>
<keyword evidence="3 5" id="KW-0808">Transferase</keyword>
<dbReference type="AlphaFoldDB" id="A0A143PY68"/>
<evidence type="ECO:0000256" key="2">
    <source>
        <dbReference type="ARBA" id="ARBA00022676"/>
    </source>
</evidence>